<dbReference type="PIRSF" id="PIRSF002869">
    <property type="entry name" value="MviN"/>
    <property type="match status" value="1"/>
</dbReference>
<dbReference type="AlphaFoldDB" id="G9WVU0"/>
<dbReference type="GO" id="GO:0005886">
    <property type="term" value="C:plasma membrane"/>
    <property type="evidence" value="ECO:0007669"/>
    <property type="project" value="UniProtKB-SubCell"/>
</dbReference>
<keyword evidence="7 8" id="KW-0472">Membrane</keyword>
<feature type="transmembrane region" description="Helical" evidence="9">
    <location>
        <begin position="399"/>
        <end position="421"/>
    </location>
</feature>
<dbReference type="GO" id="GO:0015648">
    <property type="term" value="F:lipid-linked peptidoglycan transporter activity"/>
    <property type="evidence" value="ECO:0007669"/>
    <property type="project" value="UniProtKB-UniRule"/>
</dbReference>
<evidence type="ECO:0000313" key="11">
    <source>
        <dbReference type="Proteomes" id="UP000003527"/>
    </source>
</evidence>
<feature type="transmembrane region" description="Helical" evidence="9">
    <location>
        <begin position="302"/>
        <end position="325"/>
    </location>
</feature>
<evidence type="ECO:0000256" key="6">
    <source>
        <dbReference type="ARBA" id="ARBA00022989"/>
    </source>
</evidence>
<evidence type="ECO:0000256" key="7">
    <source>
        <dbReference type="ARBA" id="ARBA00023136"/>
    </source>
</evidence>
<name>G9WVU0_9FIRM</name>
<gene>
    <name evidence="10" type="ORF">HMPREF9624_01024</name>
</gene>
<feature type="transmembrane region" description="Helical" evidence="9">
    <location>
        <begin position="433"/>
        <end position="454"/>
    </location>
</feature>
<keyword evidence="6 9" id="KW-1133">Transmembrane helix</keyword>
<proteinExistence type="inferred from homology"/>
<dbReference type="PRINTS" id="PR01806">
    <property type="entry name" value="VIRFACTRMVIN"/>
</dbReference>
<evidence type="ECO:0000256" key="8">
    <source>
        <dbReference type="PIRNR" id="PIRNR002869"/>
    </source>
</evidence>
<feature type="transmembrane region" description="Helical" evidence="9">
    <location>
        <begin position="153"/>
        <end position="175"/>
    </location>
</feature>
<keyword evidence="5 8" id="KW-0573">Peptidoglycan synthesis</keyword>
<keyword evidence="8" id="KW-0961">Cell wall biogenesis/degradation</keyword>
<dbReference type="NCBIfam" id="TIGR01695">
    <property type="entry name" value="murJ_mviN"/>
    <property type="match status" value="1"/>
</dbReference>
<dbReference type="InterPro" id="IPR051050">
    <property type="entry name" value="Lipid_II_flippase_MurJ/MviN"/>
</dbReference>
<dbReference type="GO" id="GO:0034204">
    <property type="term" value="P:lipid translocation"/>
    <property type="evidence" value="ECO:0007669"/>
    <property type="project" value="TreeGrafter"/>
</dbReference>
<sequence length="501" mass="55875">MNIKKSAFWISFIAMAGKCLGFFREVALSHFYGASDIADAYIMAGNIVGVLFGWIGTVYLCYTPVYLEVVHHKGKKQANRFTGSVITGLFLLSLFCIILTYLSPRFFVSLIAPGFAENTTKISVEFLRIAVLILLVEPLIFPLKAYLECNKQFIISSASDFFLSFTQLGLIFFSGLYNYRVLPYAMFVPYVIQAVIVYVGSRKNGFALKPYFSYSEDIKTMLLLIVPYFLSSLVIEINSLVDRYFASTLQSGTVSSINYASILNSFFVNVFSIAIVTILYPRLAAAAVSRKEEQYANDLSTGIKLVSFLFIPITVGACLLSKNIISCVFGHGKFGAEDIERTSSIFTMYIISIFFVALRELLFRSLYSKKNMKLPLLMGVLSTVINIILNMILVRKMGASGLALSTSLSTLCVTPILFFSILRKNNAIDSADLFLFLGKIGLMASVMGIAVFLLKRYCSISISGYVGQWINLLLYTITGITVYFSLAFLWKPKFTQSIQVK</sequence>
<keyword evidence="3 9" id="KW-0812">Transmembrane</keyword>
<comment type="caution">
    <text evidence="10">The sequence shown here is derived from an EMBL/GenBank/DDBJ whole genome shotgun (WGS) entry which is preliminary data.</text>
</comment>
<comment type="subcellular location">
    <subcellularLocation>
        <location evidence="1">Cell membrane</location>
        <topology evidence="1">Multi-pass membrane protein</topology>
    </subcellularLocation>
</comment>
<dbReference type="Pfam" id="PF03023">
    <property type="entry name" value="MurJ"/>
    <property type="match status" value="1"/>
</dbReference>
<evidence type="ECO:0000256" key="1">
    <source>
        <dbReference type="ARBA" id="ARBA00004651"/>
    </source>
</evidence>
<feature type="transmembrane region" description="Helical" evidence="9">
    <location>
        <begin position="374"/>
        <end position="393"/>
    </location>
</feature>
<dbReference type="HOGENOM" id="CLU_006797_4_1_9"/>
<evidence type="ECO:0000313" key="10">
    <source>
        <dbReference type="EMBL" id="EHL10877.1"/>
    </source>
</evidence>
<dbReference type="GO" id="GO:0009252">
    <property type="term" value="P:peptidoglycan biosynthetic process"/>
    <property type="evidence" value="ECO:0007669"/>
    <property type="project" value="UniProtKB-UniRule"/>
</dbReference>
<evidence type="ECO:0000256" key="3">
    <source>
        <dbReference type="ARBA" id="ARBA00022692"/>
    </source>
</evidence>
<dbReference type="InterPro" id="IPR004268">
    <property type="entry name" value="MurJ"/>
</dbReference>
<feature type="transmembrane region" description="Helical" evidence="9">
    <location>
        <begin position="181"/>
        <end position="200"/>
    </location>
</feature>
<dbReference type="GO" id="GO:0008360">
    <property type="term" value="P:regulation of cell shape"/>
    <property type="evidence" value="ECO:0007669"/>
    <property type="project" value="UniProtKB-UniRule"/>
</dbReference>
<reference evidence="10 11" key="1">
    <citation type="submission" date="2011-08" db="EMBL/GenBank/DDBJ databases">
        <title>The Genome Sequence of Oribacterium sp. ACB7.</title>
        <authorList>
            <consortium name="The Broad Institute Genome Sequencing Platform"/>
            <person name="Earl A."/>
            <person name="Ward D."/>
            <person name="Feldgarden M."/>
            <person name="Gevers D."/>
            <person name="Sizova M."/>
            <person name="Hazen A."/>
            <person name="Epstein S."/>
            <person name="Young S.K."/>
            <person name="Zeng Q."/>
            <person name="Gargeya S."/>
            <person name="Fitzgerald M."/>
            <person name="Haas B."/>
            <person name="Abouelleil A."/>
            <person name="Alvarado L."/>
            <person name="Arachchi H.M."/>
            <person name="Berlin A."/>
            <person name="Brown A."/>
            <person name="Chapman S.B."/>
            <person name="Chen Z."/>
            <person name="Dunbar C."/>
            <person name="Freedman E."/>
            <person name="Gearin G."/>
            <person name="Gellesch M."/>
            <person name="Goldberg J."/>
            <person name="Griggs A."/>
            <person name="Gujja S."/>
            <person name="Heiman D."/>
            <person name="Howarth C."/>
            <person name="Larson L."/>
            <person name="Lui A."/>
            <person name="MacDonald P.J.P."/>
            <person name="Montmayeur A."/>
            <person name="Murphy C."/>
            <person name="Neiman D."/>
            <person name="Pearson M."/>
            <person name="Priest M."/>
            <person name="Roberts A."/>
            <person name="Saif S."/>
            <person name="Shea T."/>
            <person name="Shenoy N."/>
            <person name="Sisk P."/>
            <person name="Stolte C."/>
            <person name="Sykes S."/>
            <person name="Wortman J."/>
            <person name="Nusbaum C."/>
            <person name="Birren B."/>
        </authorList>
    </citation>
    <scope>NUCLEOTIDE SEQUENCE [LARGE SCALE GENOMIC DNA]</scope>
    <source>
        <strain evidence="10 11">ACB7</strain>
    </source>
</reference>
<keyword evidence="8" id="KW-0813">Transport</keyword>
<keyword evidence="2 8" id="KW-1003">Cell membrane</keyword>
<dbReference type="PATRIC" id="fig|796944.3.peg.1757"/>
<dbReference type="Proteomes" id="UP000003527">
    <property type="component" value="Unassembled WGS sequence"/>
</dbReference>
<feature type="transmembrane region" description="Helical" evidence="9">
    <location>
        <begin position="83"/>
        <end position="102"/>
    </location>
</feature>
<protein>
    <recommendedName>
        <fullName evidence="8">Lipid II flippase</fullName>
    </recommendedName>
</protein>
<feature type="transmembrane region" description="Helical" evidence="9">
    <location>
        <begin position="345"/>
        <end position="362"/>
    </location>
</feature>
<evidence type="ECO:0000256" key="2">
    <source>
        <dbReference type="ARBA" id="ARBA00022475"/>
    </source>
</evidence>
<dbReference type="PANTHER" id="PTHR47019:SF1">
    <property type="entry name" value="LIPID II FLIPPASE MURJ"/>
    <property type="match status" value="1"/>
</dbReference>
<comment type="similarity">
    <text evidence="8">Belongs to the MurJ/MviN family.</text>
</comment>
<feature type="transmembrane region" description="Helical" evidence="9">
    <location>
        <begin position="221"/>
        <end position="241"/>
    </location>
</feature>
<comment type="function">
    <text evidence="8">Involved in peptidoglycan biosynthesis. Transports lipid-linked peptidoglycan precursors from the inner to the outer leaflet of the cytoplasmic membrane.</text>
</comment>
<organism evidence="10 11">
    <name type="scientific">Oribacterium asaccharolyticum ACB7</name>
    <dbReference type="NCBI Taxonomy" id="796944"/>
    <lineage>
        <taxon>Bacteria</taxon>
        <taxon>Bacillati</taxon>
        <taxon>Bacillota</taxon>
        <taxon>Clostridia</taxon>
        <taxon>Lachnospirales</taxon>
        <taxon>Lachnospiraceae</taxon>
        <taxon>Oribacterium</taxon>
    </lineage>
</organism>
<feature type="transmembrane region" description="Helical" evidence="9">
    <location>
        <begin position="122"/>
        <end position="141"/>
    </location>
</feature>
<feature type="transmembrane region" description="Helical" evidence="9">
    <location>
        <begin position="40"/>
        <end position="62"/>
    </location>
</feature>
<keyword evidence="4 8" id="KW-0133">Cell shape</keyword>
<evidence type="ECO:0000256" key="5">
    <source>
        <dbReference type="ARBA" id="ARBA00022984"/>
    </source>
</evidence>
<accession>G9WVU0</accession>
<dbReference type="EMBL" id="AFZD01000018">
    <property type="protein sequence ID" value="EHL10877.1"/>
    <property type="molecule type" value="Genomic_DNA"/>
</dbReference>
<dbReference type="RefSeq" id="WP_009536837.1">
    <property type="nucleotide sequence ID" value="NZ_JH414505.1"/>
</dbReference>
<keyword evidence="11" id="KW-1185">Reference proteome</keyword>
<dbReference type="PANTHER" id="PTHR47019">
    <property type="entry name" value="LIPID II FLIPPASE MURJ"/>
    <property type="match status" value="1"/>
</dbReference>
<evidence type="ECO:0000256" key="9">
    <source>
        <dbReference type="SAM" id="Phobius"/>
    </source>
</evidence>
<feature type="transmembrane region" description="Helical" evidence="9">
    <location>
        <begin position="261"/>
        <end position="281"/>
    </location>
</feature>
<feature type="transmembrane region" description="Helical" evidence="9">
    <location>
        <begin position="466"/>
        <end position="490"/>
    </location>
</feature>
<dbReference type="GO" id="GO:0071555">
    <property type="term" value="P:cell wall organization"/>
    <property type="evidence" value="ECO:0007669"/>
    <property type="project" value="UniProtKB-UniRule"/>
</dbReference>
<evidence type="ECO:0000256" key="4">
    <source>
        <dbReference type="ARBA" id="ARBA00022960"/>
    </source>
</evidence>